<dbReference type="Gene3D" id="1.10.220.30">
    <property type="match status" value="3"/>
</dbReference>
<evidence type="ECO:0000256" key="6">
    <source>
        <dbReference type="ARBA" id="ARBA00022500"/>
    </source>
</evidence>
<evidence type="ECO:0000256" key="8">
    <source>
        <dbReference type="ARBA" id="ARBA00023136"/>
    </source>
</evidence>
<dbReference type="PANTHER" id="PTHR30534">
    <property type="entry name" value="FLAGELLAR MOTOR SWITCH PROTEIN FLIG"/>
    <property type="match status" value="1"/>
</dbReference>
<reference evidence="13" key="1">
    <citation type="submission" date="2021-02" db="EMBL/GenBank/DDBJ databases">
        <title>Natronogracilivirga saccharolytica gen. nov. sp. nov. a new anaerobic, haloalkiliphilic carbohydrate-fermenting bacterium from soda lake and proposing of Cyclonatronumiaceae fam. nov. in the phylum Balneolaeota.</title>
        <authorList>
            <person name="Zhilina T.N."/>
            <person name="Sorokin D.Y."/>
            <person name="Zavarzina D.G."/>
            <person name="Toshchakov S.V."/>
            <person name="Kublanov I.V."/>
        </authorList>
    </citation>
    <scope>NUCLEOTIDE SEQUENCE</scope>
    <source>
        <strain evidence="13">Z-1702</strain>
    </source>
</reference>
<dbReference type="Pfam" id="PF14842">
    <property type="entry name" value="FliG_N"/>
    <property type="match status" value="1"/>
</dbReference>
<keyword evidence="6" id="KW-0145">Chemotaxis</keyword>
<dbReference type="Pfam" id="PF01706">
    <property type="entry name" value="FliG_C"/>
    <property type="match status" value="1"/>
</dbReference>
<sequence>MAKTLTDSGVVLDDVKKMNGIQKAAVLVISVGMDTASKLLKSLRDEEVEDLSLEIARIKNVKPEVIEAVNREFYDMMMAKQYILEGGLDYAKNILSTARGTDEANDMFRRLEAETGSSAFGVFQANETTQIASFIQNEHPQVAALILSQLKKERSAEILSHLSDELQGEISFRLASMDKISSEVIDEIEEVIKEQMGGVDAVGDRVKGGTSVVANILNEANISVERNVIKDIEERDPVLAEEIKKQMFLFEDIAHFDDRTVQVIINEMDKSDLVLGLKGVSDELSNKFLKNMSTRAVDMLKEDMEALGPVHVKDVEDAQQRIIKKIKQLEEDGQITTRKMDENEIVE</sequence>
<dbReference type="Proteomes" id="UP000673975">
    <property type="component" value="Unassembled WGS sequence"/>
</dbReference>
<dbReference type="NCBIfam" id="TIGR00207">
    <property type="entry name" value="fliG"/>
    <property type="match status" value="1"/>
</dbReference>
<evidence type="ECO:0000256" key="5">
    <source>
        <dbReference type="ARBA" id="ARBA00022475"/>
    </source>
</evidence>
<keyword evidence="13" id="KW-0966">Cell projection</keyword>
<evidence type="ECO:0000256" key="3">
    <source>
        <dbReference type="ARBA" id="ARBA00010299"/>
    </source>
</evidence>
<accession>A0A8J7RHH9</accession>
<organism evidence="13 14">
    <name type="scientific">Natronogracilivirga saccharolytica</name>
    <dbReference type="NCBI Taxonomy" id="2812953"/>
    <lineage>
        <taxon>Bacteria</taxon>
        <taxon>Pseudomonadati</taxon>
        <taxon>Balneolota</taxon>
        <taxon>Balneolia</taxon>
        <taxon>Balneolales</taxon>
        <taxon>Cyclonatronaceae</taxon>
        <taxon>Natronogracilivirga</taxon>
    </lineage>
</organism>
<evidence type="ECO:0000256" key="1">
    <source>
        <dbReference type="ARBA" id="ARBA00004117"/>
    </source>
</evidence>
<keyword evidence="13" id="KW-0282">Flagellum</keyword>
<comment type="subcellular location">
    <subcellularLocation>
        <location evidence="1">Bacterial flagellum basal body</location>
    </subcellularLocation>
    <subcellularLocation>
        <location evidence="2">Cell membrane</location>
        <topology evidence="2">Peripheral membrane protein</topology>
        <orientation evidence="2">Cytoplasmic side</orientation>
    </subcellularLocation>
</comment>
<dbReference type="InterPro" id="IPR023087">
    <property type="entry name" value="Flg_Motor_Flig_C"/>
</dbReference>
<dbReference type="InterPro" id="IPR000090">
    <property type="entry name" value="Flg_Motor_Flig"/>
</dbReference>
<dbReference type="InterPro" id="IPR011002">
    <property type="entry name" value="FliG_a-hlx"/>
</dbReference>
<keyword evidence="8" id="KW-0472">Membrane</keyword>
<dbReference type="GO" id="GO:0003774">
    <property type="term" value="F:cytoskeletal motor activity"/>
    <property type="evidence" value="ECO:0007669"/>
    <property type="project" value="InterPro"/>
</dbReference>
<dbReference type="InterPro" id="IPR028263">
    <property type="entry name" value="FliG_N"/>
</dbReference>
<comment type="caution">
    <text evidence="13">The sequence shown here is derived from an EMBL/GenBank/DDBJ whole genome shotgun (WGS) entry which is preliminary data.</text>
</comment>
<protein>
    <recommendedName>
        <fullName evidence="4">Flagellar motor switch protein FliG</fullName>
    </recommendedName>
</protein>
<keyword evidence="7" id="KW-0283">Flagellar rotation</keyword>
<feature type="domain" description="Flagellar motor switch protein FliG N-terminal" evidence="12">
    <location>
        <begin position="17"/>
        <end position="120"/>
    </location>
</feature>
<keyword evidence="14" id="KW-1185">Reference proteome</keyword>
<evidence type="ECO:0000259" key="12">
    <source>
        <dbReference type="Pfam" id="PF14842"/>
    </source>
</evidence>
<evidence type="ECO:0000256" key="9">
    <source>
        <dbReference type="ARBA" id="ARBA00023143"/>
    </source>
</evidence>
<evidence type="ECO:0000259" key="11">
    <source>
        <dbReference type="Pfam" id="PF14841"/>
    </source>
</evidence>
<feature type="domain" description="Flagellar motor switch protein FliG middle" evidence="11">
    <location>
        <begin position="129"/>
        <end position="200"/>
    </location>
</feature>
<proteinExistence type="inferred from homology"/>
<dbReference type="GO" id="GO:0006935">
    <property type="term" value="P:chemotaxis"/>
    <property type="evidence" value="ECO:0007669"/>
    <property type="project" value="UniProtKB-KW"/>
</dbReference>
<dbReference type="PRINTS" id="PR00954">
    <property type="entry name" value="FLGMOTORFLIG"/>
</dbReference>
<gene>
    <name evidence="13" type="primary">fliG</name>
    <name evidence="13" type="ORF">NATSA_04575</name>
</gene>
<evidence type="ECO:0000313" key="13">
    <source>
        <dbReference type="EMBL" id="MBP3191935.1"/>
    </source>
</evidence>
<keyword evidence="9" id="KW-0975">Bacterial flagellum</keyword>
<keyword evidence="5" id="KW-1003">Cell membrane</keyword>
<dbReference type="RefSeq" id="WP_210510836.1">
    <property type="nucleotide sequence ID" value="NZ_JAFIDN010000003.1"/>
</dbReference>
<evidence type="ECO:0000259" key="10">
    <source>
        <dbReference type="Pfam" id="PF01706"/>
    </source>
</evidence>
<evidence type="ECO:0000256" key="7">
    <source>
        <dbReference type="ARBA" id="ARBA00022779"/>
    </source>
</evidence>
<dbReference type="AlphaFoldDB" id="A0A8J7RHH9"/>
<dbReference type="PIRSF" id="PIRSF003161">
    <property type="entry name" value="FliG"/>
    <property type="match status" value="1"/>
</dbReference>
<evidence type="ECO:0000313" key="14">
    <source>
        <dbReference type="Proteomes" id="UP000673975"/>
    </source>
</evidence>
<dbReference type="InterPro" id="IPR032779">
    <property type="entry name" value="FliG_M"/>
</dbReference>
<dbReference type="SUPFAM" id="SSF48029">
    <property type="entry name" value="FliG"/>
    <property type="match status" value="2"/>
</dbReference>
<evidence type="ECO:0000256" key="4">
    <source>
        <dbReference type="ARBA" id="ARBA00021870"/>
    </source>
</evidence>
<dbReference type="PANTHER" id="PTHR30534:SF0">
    <property type="entry name" value="FLAGELLAR MOTOR SWITCH PROTEIN FLIG"/>
    <property type="match status" value="1"/>
</dbReference>
<dbReference type="GO" id="GO:0071973">
    <property type="term" value="P:bacterial-type flagellum-dependent cell motility"/>
    <property type="evidence" value="ECO:0007669"/>
    <property type="project" value="InterPro"/>
</dbReference>
<keyword evidence="13" id="KW-0969">Cilium</keyword>
<dbReference type="GO" id="GO:0009425">
    <property type="term" value="C:bacterial-type flagellum basal body"/>
    <property type="evidence" value="ECO:0007669"/>
    <property type="project" value="UniProtKB-SubCell"/>
</dbReference>
<dbReference type="GO" id="GO:0005886">
    <property type="term" value="C:plasma membrane"/>
    <property type="evidence" value="ECO:0007669"/>
    <property type="project" value="UniProtKB-SubCell"/>
</dbReference>
<dbReference type="Pfam" id="PF14841">
    <property type="entry name" value="FliG_M"/>
    <property type="match status" value="1"/>
</dbReference>
<name>A0A8J7RHH9_9BACT</name>
<dbReference type="EMBL" id="JAFIDN010000003">
    <property type="protein sequence ID" value="MBP3191935.1"/>
    <property type="molecule type" value="Genomic_DNA"/>
</dbReference>
<comment type="similarity">
    <text evidence="3">Belongs to the FliG family.</text>
</comment>
<feature type="domain" description="Flagellar motor switch protein FliG C-terminal" evidence="10">
    <location>
        <begin position="231"/>
        <end position="336"/>
    </location>
</feature>
<evidence type="ECO:0000256" key="2">
    <source>
        <dbReference type="ARBA" id="ARBA00004413"/>
    </source>
</evidence>